<dbReference type="Gene3D" id="3.40.50.720">
    <property type="entry name" value="NAD(P)-binding Rossmann-like Domain"/>
    <property type="match status" value="1"/>
</dbReference>
<dbReference type="PROSITE" id="PS00067">
    <property type="entry name" value="3HCDH"/>
    <property type="match status" value="1"/>
</dbReference>
<dbReference type="GO" id="GO:0070403">
    <property type="term" value="F:NAD+ binding"/>
    <property type="evidence" value="ECO:0007669"/>
    <property type="project" value="InterPro"/>
</dbReference>
<reference evidence="8 9" key="1">
    <citation type="submission" date="2020-08" db="EMBL/GenBank/DDBJ databases">
        <title>Genomic Encyclopedia of Type Strains, Phase IV (KMG-IV): sequencing the most valuable type-strain genomes for metagenomic binning, comparative biology and taxonomic classification.</title>
        <authorList>
            <person name="Goeker M."/>
        </authorList>
    </citation>
    <scope>NUCLEOTIDE SEQUENCE [LARGE SCALE GENOMIC DNA]</scope>
    <source>
        <strain evidence="8 9">DSM 22368</strain>
    </source>
</reference>
<dbReference type="InterPro" id="IPR022694">
    <property type="entry name" value="3-OHacyl-CoA_DH"/>
</dbReference>
<dbReference type="SUPFAM" id="SSF48179">
    <property type="entry name" value="6-phosphogluconate dehydrogenase C-terminal domain-like"/>
    <property type="match status" value="1"/>
</dbReference>
<feature type="binding site" evidence="5">
    <location>
        <position position="120"/>
    </location>
    <ligand>
        <name>NAD(+)</name>
        <dbReference type="ChEBI" id="CHEBI:57540"/>
    </ligand>
</feature>
<dbReference type="PANTHER" id="PTHR48075:SF5">
    <property type="entry name" value="3-HYDROXYBUTYRYL-COA DEHYDROGENASE"/>
    <property type="match status" value="1"/>
</dbReference>
<feature type="binding site" evidence="5">
    <location>
        <position position="275"/>
    </location>
    <ligand>
        <name>NAD(+)</name>
        <dbReference type="ChEBI" id="CHEBI:57540"/>
    </ligand>
</feature>
<dbReference type="Gene3D" id="1.10.1040.10">
    <property type="entry name" value="N-(1-d-carboxylethyl)-l-norvaline Dehydrogenase, domain 2"/>
    <property type="match status" value="1"/>
</dbReference>
<dbReference type="EMBL" id="JACHHT010000001">
    <property type="protein sequence ID" value="MBB6520899.1"/>
    <property type="molecule type" value="Genomic_DNA"/>
</dbReference>
<dbReference type="Pfam" id="PF00725">
    <property type="entry name" value="3HCDH"/>
    <property type="match status" value="1"/>
</dbReference>
<feature type="domain" description="3-hydroxyacyl-CoA dehydrogenase NAD binding" evidence="7">
    <location>
        <begin position="7"/>
        <end position="184"/>
    </location>
</feature>
<evidence type="ECO:0000256" key="2">
    <source>
        <dbReference type="ARBA" id="ARBA00023002"/>
    </source>
</evidence>
<dbReference type="InterPro" id="IPR013328">
    <property type="entry name" value="6PGD_dom2"/>
</dbReference>
<evidence type="ECO:0000256" key="3">
    <source>
        <dbReference type="ARBA" id="ARBA00023027"/>
    </source>
</evidence>
<organism evidence="8 9">
    <name type="scientific">Pseudoteredinibacter isoporae</name>
    <dbReference type="NCBI Taxonomy" id="570281"/>
    <lineage>
        <taxon>Bacteria</taxon>
        <taxon>Pseudomonadati</taxon>
        <taxon>Pseudomonadota</taxon>
        <taxon>Gammaproteobacteria</taxon>
        <taxon>Cellvibrionales</taxon>
        <taxon>Cellvibrionaceae</taxon>
        <taxon>Pseudoteredinibacter</taxon>
    </lineage>
</organism>
<evidence type="ECO:0000313" key="9">
    <source>
        <dbReference type="Proteomes" id="UP000528457"/>
    </source>
</evidence>
<evidence type="ECO:0000256" key="5">
    <source>
        <dbReference type="PIRSR" id="PIRSR000105-2"/>
    </source>
</evidence>
<evidence type="ECO:0000313" key="8">
    <source>
        <dbReference type="EMBL" id="MBB6520899.1"/>
    </source>
</evidence>
<feature type="domain" description="3-hydroxyacyl-CoA dehydrogenase C-terminal" evidence="6">
    <location>
        <begin position="187"/>
        <end position="283"/>
    </location>
</feature>
<proteinExistence type="inferred from homology"/>
<dbReference type="InterPro" id="IPR006180">
    <property type="entry name" value="3-OHacyl-CoA_DH_CS"/>
</dbReference>
<feature type="binding site" evidence="5">
    <location>
        <begin position="11"/>
        <end position="16"/>
    </location>
    <ligand>
        <name>NAD(+)</name>
        <dbReference type="ChEBI" id="CHEBI:57540"/>
    </ligand>
</feature>
<name>A0A7X0JRD8_9GAMM</name>
<dbReference type="Pfam" id="PF02737">
    <property type="entry name" value="3HCDH_N"/>
    <property type="match status" value="1"/>
</dbReference>
<dbReference type="GO" id="GO:0008691">
    <property type="term" value="F:3-hydroxybutyryl-CoA dehydrogenase activity"/>
    <property type="evidence" value="ECO:0007669"/>
    <property type="project" value="UniProtKB-EC"/>
</dbReference>
<gene>
    <name evidence="8" type="ORF">HNR48_001177</name>
</gene>
<dbReference type="InterPro" id="IPR008927">
    <property type="entry name" value="6-PGluconate_DH-like_C_sf"/>
</dbReference>
<feature type="binding site" evidence="5">
    <location>
        <position position="98"/>
    </location>
    <ligand>
        <name>NAD(+)</name>
        <dbReference type="ChEBI" id="CHEBI:57540"/>
    </ligand>
</feature>
<feature type="binding site" evidence="5">
    <location>
        <position position="93"/>
    </location>
    <ligand>
        <name>NAD(+)</name>
        <dbReference type="ChEBI" id="CHEBI:57540"/>
    </ligand>
</feature>
<dbReference type="SUPFAM" id="SSF51735">
    <property type="entry name" value="NAD(P)-binding Rossmann-fold domains"/>
    <property type="match status" value="1"/>
</dbReference>
<dbReference type="RefSeq" id="WP_166849985.1">
    <property type="nucleotide sequence ID" value="NZ_JAAONY010000001.1"/>
</dbReference>
<sequence length="284" mass="30101">MTQIKVVGVLGSGQMGGGIAQVAAATGLDVKLADIDLATAEAGKAAIEKRVMGQVAKGKLVEAEAQAVLSGIEPVNGLADLADCDLVIEAASENLDLKLKLFSELDKICKPSAILASNTSSISITLMAGAISRPEKFIGLHFFNPVPVMKLVEVIKGLATSEETYLAVKTLAEQMGKEVVSCEDKAGFAVNRLLVPFLNEAIFALEEGVASRDDIDRGARLGLNHPMGPLTLADFVGLDTCLAIMEVLHKELGEDKYRPAPLLRKYVAAGWLGKKSGRGFYEYS</sequence>
<feature type="binding site" evidence="5">
    <location>
        <position position="34"/>
    </location>
    <ligand>
        <name>NAD(+)</name>
        <dbReference type="ChEBI" id="CHEBI:57540"/>
    </ligand>
</feature>
<dbReference type="PIRSF" id="PIRSF000105">
    <property type="entry name" value="HCDH"/>
    <property type="match status" value="1"/>
</dbReference>
<evidence type="ECO:0000256" key="1">
    <source>
        <dbReference type="ARBA" id="ARBA00009463"/>
    </source>
</evidence>
<dbReference type="AlphaFoldDB" id="A0A7X0JRD8"/>
<dbReference type="FunFam" id="3.40.50.720:FF:000009">
    <property type="entry name" value="Fatty oxidation complex, alpha subunit"/>
    <property type="match status" value="1"/>
</dbReference>
<dbReference type="InParanoid" id="A0A7X0JRD8"/>
<evidence type="ECO:0000256" key="4">
    <source>
        <dbReference type="PIRSR" id="PIRSR000105-1"/>
    </source>
</evidence>
<dbReference type="InterPro" id="IPR036291">
    <property type="entry name" value="NAD(P)-bd_dom_sf"/>
</dbReference>
<comment type="caution">
    <text evidence="8">The sequence shown here is derived from an EMBL/GenBank/DDBJ whole genome shotgun (WGS) entry which is preliminary data.</text>
</comment>
<feature type="site" description="Important for catalytic activity" evidence="4">
    <location>
        <position position="141"/>
    </location>
</feature>
<dbReference type="FunCoup" id="A0A7X0JRD8">
    <property type="interactions" value="373"/>
</dbReference>
<accession>A0A7X0JRD8</accession>
<dbReference type="EC" id="1.1.1.157" evidence="8"/>
<comment type="similarity">
    <text evidence="1">Belongs to the 3-hydroxyacyl-CoA dehydrogenase family.</text>
</comment>
<keyword evidence="2 8" id="KW-0560">Oxidoreductase</keyword>
<feature type="binding site" evidence="5">
    <location>
        <position position="144"/>
    </location>
    <ligand>
        <name>NAD(+)</name>
        <dbReference type="ChEBI" id="CHEBI:57540"/>
    </ligand>
</feature>
<dbReference type="PANTHER" id="PTHR48075">
    <property type="entry name" value="3-HYDROXYACYL-COA DEHYDROGENASE FAMILY PROTEIN"/>
    <property type="match status" value="1"/>
</dbReference>
<evidence type="ECO:0000259" key="6">
    <source>
        <dbReference type="Pfam" id="PF00725"/>
    </source>
</evidence>
<dbReference type="NCBIfam" id="NF005875">
    <property type="entry name" value="PRK07819.1"/>
    <property type="match status" value="1"/>
</dbReference>
<protein>
    <submittedName>
        <fullName evidence="8">3-hydroxybutyryl-CoA dehydrogenase</fullName>
        <ecNumber evidence="8">1.1.1.157</ecNumber>
    </submittedName>
</protein>
<evidence type="ECO:0000259" key="7">
    <source>
        <dbReference type="Pfam" id="PF02737"/>
    </source>
</evidence>
<dbReference type="NCBIfam" id="NF004474">
    <property type="entry name" value="PRK05808.1"/>
    <property type="match status" value="1"/>
</dbReference>
<dbReference type="Proteomes" id="UP000528457">
    <property type="component" value="Unassembled WGS sequence"/>
</dbReference>
<keyword evidence="9" id="KW-1185">Reference proteome</keyword>
<dbReference type="GO" id="GO:0006631">
    <property type="term" value="P:fatty acid metabolic process"/>
    <property type="evidence" value="ECO:0007669"/>
    <property type="project" value="InterPro"/>
</dbReference>
<keyword evidence="3 5" id="KW-0520">NAD</keyword>
<dbReference type="InterPro" id="IPR006176">
    <property type="entry name" value="3-OHacyl-CoA_DH_NAD-bd"/>
</dbReference>
<dbReference type="InterPro" id="IPR006108">
    <property type="entry name" value="3HC_DH_C"/>
</dbReference>